<gene>
    <name evidence="2" type="ORF">GJV18_10650</name>
</gene>
<keyword evidence="1" id="KW-0732">Signal</keyword>
<evidence type="ECO:0008006" key="4">
    <source>
        <dbReference type="Google" id="ProtNLM"/>
    </source>
</evidence>
<dbReference type="EMBL" id="WKJZ01000001">
    <property type="protein sequence ID" value="MVW75778.1"/>
    <property type="molecule type" value="Genomic_DNA"/>
</dbReference>
<accession>A0A6I4KVP8</accession>
<dbReference type="Proteomes" id="UP000429555">
    <property type="component" value="Unassembled WGS sequence"/>
</dbReference>
<dbReference type="RefSeq" id="WP_160345239.1">
    <property type="nucleotide sequence ID" value="NZ_WKJZ01000001.1"/>
</dbReference>
<dbReference type="AlphaFoldDB" id="A0A6I4KVP8"/>
<reference evidence="2 3" key="1">
    <citation type="submission" date="2019-11" db="EMBL/GenBank/DDBJ databases">
        <title>Pseudomonas flavidum sp. nov., isolated from Baiyang Lake.</title>
        <authorList>
            <person name="Zhao Y."/>
        </authorList>
    </citation>
    <scope>NUCLEOTIDE SEQUENCE [LARGE SCALE GENOMIC DNA]</scope>
    <source>
        <strain evidence="3">R-22-3 w-18</strain>
    </source>
</reference>
<feature type="signal peptide" evidence="1">
    <location>
        <begin position="1"/>
        <end position="24"/>
    </location>
</feature>
<evidence type="ECO:0000313" key="2">
    <source>
        <dbReference type="EMBL" id="MVW75778.1"/>
    </source>
</evidence>
<sequence>MYAPLRSFLLTLLACLYLAVPLQAQSQPLVWGIVPLPGAFNVREGELVDGVLFEAMQLLEAQLTDVQMAYEILPMTRVEQRMQALDPMCSSGQLQTGERDRLGYFVPHVVSTPMHVLVRRQTLDQLLIENGQVSLDWLLANPYLRGALAKTRVYPADIRARLHEAQSRGLLPPMGGSLAGENLLLMVSHRRLDYIFEYPVIYTEVQRHFSLSEPLVSVPLKESAALVPLGIYCPRTAWGAAMARRIDQAVRQVAATPQPLLNIYQRWLPAEVFEHYRPQLLAYLQQRAAQAPLRLD</sequence>
<name>A0A6I4KVP8_9PSED</name>
<proteinExistence type="predicted"/>
<organism evidence="2 3">
    <name type="scientific">Pseudomonas xionganensis</name>
    <dbReference type="NCBI Taxonomy" id="2654845"/>
    <lineage>
        <taxon>Bacteria</taxon>
        <taxon>Pseudomonadati</taxon>
        <taxon>Pseudomonadota</taxon>
        <taxon>Gammaproteobacteria</taxon>
        <taxon>Pseudomonadales</taxon>
        <taxon>Pseudomonadaceae</taxon>
        <taxon>Pseudomonas</taxon>
    </lineage>
</organism>
<evidence type="ECO:0000313" key="3">
    <source>
        <dbReference type="Proteomes" id="UP000429555"/>
    </source>
</evidence>
<evidence type="ECO:0000256" key="1">
    <source>
        <dbReference type="SAM" id="SignalP"/>
    </source>
</evidence>
<feature type="chain" id="PRO_5026007280" description="Solute-binding protein family 3/N-terminal domain-containing protein" evidence="1">
    <location>
        <begin position="25"/>
        <end position="296"/>
    </location>
</feature>
<protein>
    <recommendedName>
        <fullName evidence="4">Solute-binding protein family 3/N-terminal domain-containing protein</fullName>
    </recommendedName>
</protein>
<keyword evidence="3" id="KW-1185">Reference proteome</keyword>
<comment type="caution">
    <text evidence="2">The sequence shown here is derived from an EMBL/GenBank/DDBJ whole genome shotgun (WGS) entry which is preliminary data.</text>
</comment>